<dbReference type="Pfam" id="PF10677">
    <property type="entry name" value="DUF2490"/>
    <property type="match status" value="1"/>
</dbReference>
<dbReference type="Proteomes" id="UP000707206">
    <property type="component" value="Unassembled WGS sequence"/>
</dbReference>
<gene>
    <name evidence="1" type="ORF">FK220_011150</name>
</gene>
<dbReference type="EMBL" id="VIKU02000003">
    <property type="protein sequence ID" value="NHF59900.1"/>
    <property type="molecule type" value="Genomic_DNA"/>
</dbReference>
<evidence type="ECO:0000313" key="2">
    <source>
        <dbReference type="Proteomes" id="UP000707206"/>
    </source>
</evidence>
<reference evidence="1" key="2">
    <citation type="submission" date="2020-03" db="EMBL/GenBank/DDBJ databases">
        <title>Flavobacteriaceae bacterium strain TP-CH-4, a member of the family Flavobacteriaceae isolated from a deep-sea seamount.</title>
        <authorList>
            <person name="Zhang D.-C."/>
        </authorList>
    </citation>
    <scope>NUCLEOTIDE SEQUENCE</scope>
    <source>
        <strain evidence="1">TP-CH-4</strain>
    </source>
</reference>
<sequence length="224" mass="26756">MKFPFQLVGFVLVLLWTSITMAQNRDFLTWSSVELGYEPSKTWNFDLEGQLRLKDDSATIDEYFGQFQVNRRIVKGLNIRFGIRYIFENDNQGRVQGYENHLRYHTDLRYRHKIDRFTLKYRFRYQNKNELGVDDDPRQFLRLKAGFVYNIRGWKLDPDLSGELFNRLVTDDGIIDKYRITLRTRYKIKNAGHIGAFLRFQSSTEDEDRESAFIIGLQYGYTLK</sequence>
<protein>
    <submittedName>
        <fullName evidence="1">DUF2490 domain-containing protein</fullName>
    </submittedName>
</protein>
<dbReference type="InterPro" id="IPR019619">
    <property type="entry name" value="DUF2490"/>
</dbReference>
<keyword evidence="2" id="KW-1185">Reference proteome</keyword>
<dbReference type="AlphaFoldDB" id="A0A967AV16"/>
<reference evidence="1" key="1">
    <citation type="submission" date="2019-07" db="EMBL/GenBank/DDBJ databases">
        <authorList>
            <person name="De-Chao Zhang Q."/>
        </authorList>
    </citation>
    <scope>NUCLEOTIDE SEQUENCE</scope>
    <source>
        <strain evidence="1">TP-CH-4</strain>
    </source>
</reference>
<name>A0A967AV16_9FLAO</name>
<organism evidence="1 2">
    <name type="scientific">Pelagihabitans pacificus</name>
    <dbReference type="NCBI Taxonomy" id="2696054"/>
    <lineage>
        <taxon>Bacteria</taxon>
        <taxon>Pseudomonadati</taxon>
        <taxon>Bacteroidota</taxon>
        <taxon>Flavobacteriia</taxon>
        <taxon>Flavobacteriales</taxon>
        <taxon>Flavobacteriaceae</taxon>
        <taxon>Pelagihabitans</taxon>
    </lineage>
</organism>
<evidence type="ECO:0000313" key="1">
    <source>
        <dbReference type="EMBL" id="NHF59900.1"/>
    </source>
</evidence>
<accession>A0A967AV16</accession>
<dbReference type="RefSeq" id="WP_166204881.1">
    <property type="nucleotide sequence ID" value="NZ_VIKU02000003.1"/>
</dbReference>
<comment type="caution">
    <text evidence="1">The sequence shown here is derived from an EMBL/GenBank/DDBJ whole genome shotgun (WGS) entry which is preliminary data.</text>
</comment>
<proteinExistence type="predicted"/>